<evidence type="ECO:0000256" key="2">
    <source>
        <dbReference type="ARBA" id="ARBA00009745"/>
    </source>
</evidence>
<evidence type="ECO:0000256" key="4">
    <source>
        <dbReference type="PIRNR" id="PIRNR028043"/>
    </source>
</evidence>
<dbReference type="OrthoDB" id="10264446at2759"/>
<comment type="similarity">
    <text evidence="2">Belongs to the phosphatase 2A regulatory subunit B56 family.</text>
</comment>
<evidence type="ECO:0000313" key="6">
    <source>
        <dbReference type="Proteomes" id="UP000326396"/>
    </source>
</evidence>
<protein>
    <recommendedName>
        <fullName evidence="4">Serine/threonine protein phosphatase 2A regulatory subunit</fullName>
    </recommendedName>
</protein>
<dbReference type="AlphaFoldDB" id="A0A5N6LKN0"/>
<keyword evidence="3" id="KW-0963">Cytoplasm</keyword>
<dbReference type="GO" id="GO:0000159">
    <property type="term" value="C:protein phosphatase type 2A complex"/>
    <property type="evidence" value="ECO:0007669"/>
    <property type="project" value="UniProtKB-UniRule"/>
</dbReference>
<dbReference type="GO" id="GO:0007165">
    <property type="term" value="P:signal transduction"/>
    <property type="evidence" value="ECO:0007669"/>
    <property type="project" value="InterPro"/>
</dbReference>
<comment type="caution">
    <text evidence="5">The sequence shown here is derived from an EMBL/GenBank/DDBJ whole genome shotgun (WGS) entry which is preliminary data.</text>
</comment>
<dbReference type="PIRSF" id="PIRSF028043">
    <property type="entry name" value="PP2A_B56"/>
    <property type="match status" value="1"/>
</dbReference>
<dbReference type="PANTHER" id="PTHR10257:SF86">
    <property type="entry name" value="SERINE_THREONINE PROTEIN PHOSPHATASE 2A REGULATORY SUBUNIT"/>
    <property type="match status" value="1"/>
</dbReference>
<organism evidence="5 6">
    <name type="scientific">Mikania micrantha</name>
    <name type="common">bitter vine</name>
    <dbReference type="NCBI Taxonomy" id="192012"/>
    <lineage>
        <taxon>Eukaryota</taxon>
        <taxon>Viridiplantae</taxon>
        <taxon>Streptophyta</taxon>
        <taxon>Embryophyta</taxon>
        <taxon>Tracheophyta</taxon>
        <taxon>Spermatophyta</taxon>
        <taxon>Magnoliopsida</taxon>
        <taxon>eudicotyledons</taxon>
        <taxon>Gunneridae</taxon>
        <taxon>Pentapetalae</taxon>
        <taxon>asterids</taxon>
        <taxon>campanulids</taxon>
        <taxon>Asterales</taxon>
        <taxon>Asteraceae</taxon>
        <taxon>Asteroideae</taxon>
        <taxon>Heliantheae alliance</taxon>
        <taxon>Eupatorieae</taxon>
        <taxon>Mikania</taxon>
    </lineage>
</organism>
<dbReference type="Proteomes" id="UP000326396">
    <property type="component" value="Linkage Group LG9"/>
</dbReference>
<evidence type="ECO:0000313" key="5">
    <source>
        <dbReference type="EMBL" id="KAD2392744.1"/>
    </source>
</evidence>
<dbReference type="FunFam" id="1.25.10.10:FF:000041">
    <property type="entry name" value="Serine/threonine protein phosphatase 2A regulatory subunit"/>
    <property type="match status" value="1"/>
</dbReference>
<comment type="subcellular location">
    <subcellularLocation>
        <location evidence="1">Cytoplasm</location>
    </subcellularLocation>
</comment>
<name>A0A5N6LKN0_9ASTR</name>
<dbReference type="InterPro" id="IPR011989">
    <property type="entry name" value="ARM-like"/>
</dbReference>
<dbReference type="EMBL" id="SZYD01000019">
    <property type="protein sequence ID" value="KAD2392744.1"/>
    <property type="molecule type" value="Genomic_DNA"/>
</dbReference>
<dbReference type="SUPFAM" id="SSF48371">
    <property type="entry name" value="ARM repeat"/>
    <property type="match status" value="1"/>
</dbReference>
<reference evidence="5 6" key="1">
    <citation type="submission" date="2019-05" db="EMBL/GenBank/DDBJ databases">
        <title>Mikania micrantha, genome provides insights into the molecular mechanism of rapid growth.</title>
        <authorList>
            <person name="Liu B."/>
        </authorList>
    </citation>
    <scope>NUCLEOTIDE SEQUENCE [LARGE SCALE GENOMIC DNA]</scope>
    <source>
        <strain evidence="5">NLD-2019</strain>
        <tissue evidence="5">Leaf</tissue>
    </source>
</reference>
<comment type="function">
    <text evidence="4">The B regulatory subunit might modulate substrate selectivity and catalytic activity, and also might direct the localization of the catalytic enzyme to a particular subcellular compartment.</text>
</comment>
<evidence type="ECO:0000256" key="3">
    <source>
        <dbReference type="ARBA" id="ARBA00022490"/>
    </source>
</evidence>
<dbReference type="PANTHER" id="PTHR10257">
    <property type="entry name" value="SERINE/THREONINE PROTEIN PHOSPHATASE 2A PP2A REGULATORY SUBUNIT B"/>
    <property type="match status" value="1"/>
</dbReference>
<dbReference type="Pfam" id="PF01603">
    <property type="entry name" value="B56"/>
    <property type="match status" value="1"/>
</dbReference>
<sequence>MLSISGSLGLRICHSFNLINKIIKGMKKGSKPEVIEPPPGPNGPSDVTVNHASRSANPQAQLTNVKSQAISRTTLPQDCEIEVTPMLKDVPISERHVLFIKKVNMCAVSFDFADTLKKVKEKEIKRQNLQELVDLVQCGSSKMNEIMQQEMVNMISVNIFRALPPAAYENTGAIDGDPEEDDMYLEPSWPHLQLVYELLLRYVVSPDTDTKVAKRFIDHSFVLNLLDLFNSEDPREREYLKTILHRVYGKFMVHRPFIRKAINTIFYRFIFETERHPGLGELLEILGSIINGFAVPMKEEHKLFLIRALIPLHKAKFINYYHQQLSYCITQFVEKDYKLADIVIRGLLKYWPVTNCTKEILFLGELEEVLDATQPAEFQSCMVPLFRQVGRCINSPNFQVAERTLFWWNNEHIVNLIAHNREVILPILFESLEKNIRGHWNQAINGLTANVRRMFIEMDEDLFDECNNKFIEKQALVNQTLQQRELAWKKLEAIASGDDMVMVN</sequence>
<dbReference type="GO" id="GO:0019888">
    <property type="term" value="F:protein phosphatase regulator activity"/>
    <property type="evidence" value="ECO:0007669"/>
    <property type="project" value="UniProtKB-UniRule"/>
</dbReference>
<gene>
    <name evidence="5" type="ORF">E3N88_39721</name>
</gene>
<evidence type="ECO:0000256" key="1">
    <source>
        <dbReference type="ARBA" id="ARBA00004496"/>
    </source>
</evidence>
<keyword evidence="6" id="KW-1185">Reference proteome</keyword>
<dbReference type="Gene3D" id="1.25.10.10">
    <property type="entry name" value="Leucine-rich Repeat Variant"/>
    <property type="match status" value="1"/>
</dbReference>
<dbReference type="InterPro" id="IPR016024">
    <property type="entry name" value="ARM-type_fold"/>
</dbReference>
<dbReference type="GO" id="GO:0005737">
    <property type="term" value="C:cytoplasm"/>
    <property type="evidence" value="ECO:0007669"/>
    <property type="project" value="UniProtKB-SubCell"/>
</dbReference>
<dbReference type="InterPro" id="IPR002554">
    <property type="entry name" value="PP2A_B56"/>
</dbReference>
<accession>A0A5N6LKN0</accession>
<proteinExistence type="inferred from homology"/>